<dbReference type="EMBL" id="JACHHZ010000003">
    <property type="protein sequence ID" value="MBB6094138.1"/>
    <property type="molecule type" value="Genomic_DNA"/>
</dbReference>
<dbReference type="PANTHER" id="PTHR12608">
    <property type="entry name" value="TRANSMEMBRANE PROTEIN HTP-1 RELATED"/>
    <property type="match status" value="1"/>
</dbReference>
<evidence type="ECO:0000313" key="8">
    <source>
        <dbReference type="Proteomes" id="UP000588068"/>
    </source>
</evidence>
<feature type="transmembrane region" description="Helical" evidence="6">
    <location>
        <begin position="38"/>
        <end position="60"/>
    </location>
</feature>
<organism evidence="7 8">
    <name type="scientific">Povalibacter uvarum</name>
    <dbReference type="NCBI Taxonomy" id="732238"/>
    <lineage>
        <taxon>Bacteria</taxon>
        <taxon>Pseudomonadati</taxon>
        <taxon>Pseudomonadota</taxon>
        <taxon>Gammaproteobacteria</taxon>
        <taxon>Steroidobacterales</taxon>
        <taxon>Steroidobacteraceae</taxon>
        <taxon>Povalibacter</taxon>
    </lineage>
</organism>
<evidence type="ECO:0000256" key="1">
    <source>
        <dbReference type="ARBA" id="ARBA00004141"/>
    </source>
</evidence>
<keyword evidence="4 6" id="KW-1133">Transmembrane helix</keyword>
<dbReference type="GO" id="GO:0016020">
    <property type="term" value="C:membrane"/>
    <property type="evidence" value="ECO:0007669"/>
    <property type="project" value="UniProtKB-SubCell"/>
</dbReference>
<feature type="transmembrane region" description="Helical" evidence="6">
    <location>
        <begin position="132"/>
        <end position="153"/>
    </location>
</feature>
<feature type="transmembrane region" description="Helical" evidence="6">
    <location>
        <begin position="97"/>
        <end position="112"/>
    </location>
</feature>
<dbReference type="GO" id="GO:0046873">
    <property type="term" value="F:metal ion transmembrane transporter activity"/>
    <property type="evidence" value="ECO:0007669"/>
    <property type="project" value="InterPro"/>
</dbReference>
<dbReference type="Pfam" id="PF01169">
    <property type="entry name" value="GDT1"/>
    <property type="match status" value="2"/>
</dbReference>
<keyword evidence="5 6" id="KW-0472">Membrane</keyword>
<comment type="caution">
    <text evidence="7">The sequence shown here is derived from an EMBL/GenBank/DDBJ whole genome shotgun (WGS) entry which is preliminary data.</text>
</comment>
<evidence type="ECO:0000313" key="7">
    <source>
        <dbReference type="EMBL" id="MBB6094138.1"/>
    </source>
</evidence>
<keyword evidence="8" id="KW-1185">Reference proteome</keyword>
<comment type="subcellular location">
    <subcellularLocation>
        <location evidence="1 6">Membrane</location>
        <topology evidence="1 6">Multi-pass membrane protein</topology>
    </subcellularLocation>
</comment>
<keyword evidence="3 6" id="KW-0812">Transmembrane</keyword>
<protein>
    <recommendedName>
        <fullName evidence="6">GDT1 family protein</fullName>
    </recommendedName>
</protein>
<dbReference type="Proteomes" id="UP000588068">
    <property type="component" value="Unassembled WGS sequence"/>
</dbReference>
<feature type="transmembrane region" description="Helical" evidence="6">
    <location>
        <begin position="165"/>
        <end position="183"/>
    </location>
</feature>
<accession>A0A841HPU5</accession>
<dbReference type="AlphaFoldDB" id="A0A841HPU5"/>
<dbReference type="RefSeq" id="WP_184333133.1">
    <property type="nucleotide sequence ID" value="NZ_JACHHZ010000003.1"/>
</dbReference>
<evidence type="ECO:0000256" key="6">
    <source>
        <dbReference type="RuleBase" id="RU365102"/>
    </source>
</evidence>
<comment type="similarity">
    <text evidence="2 6">Belongs to the GDT1 family.</text>
</comment>
<proteinExistence type="inferred from homology"/>
<name>A0A841HPU5_9GAMM</name>
<sequence>MEALLISAGVVALAEVGDKTQLLALVLAAKYRRPVPIILGILAATLLNHALAGAVGSALAAAIGPNAMRWILGVSFIAMALWTLVPDGSPETSSQPPRFGIFGTTLVAFFLLEMGDKTQIATVALAAKYQSLLLVTLGTTAGMMLANVPAVLLGEVAATKLPMKLVHGIAATIFLIMGLIVLIRGV</sequence>
<dbReference type="PANTHER" id="PTHR12608:SF1">
    <property type="entry name" value="TRANSMEMBRANE PROTEIN 165"/>
    <property type="match status" value="1"/>
</dbReference>
<evidence type="ECO:0000256" key="2">
    <source>
        <dbReference type="ARBA" id="ARBA00009190"/>
    </source>
</evidence>
<evidence type="ECO:0000256" key="5">
    <source>
        <dbReference type="ARBA" id="ARBA00023136"/>
    </source>
</evidence>
<dbReference type="InterPro" id="IPR001727">
    <property type="entry name" value="GDT1-like"/>
</dbReference>
<evidence type="ECO:0000256" key="3">
    <source>
        <dbReference type="ARBA" id="ARBA00022692"/>
    </source>
</evidence>
<gene>
    <name evidence="7" type="ORF">HNQ60_003019</name>
</gene>
<feature type="transmembrane region" description="Helical" evidence="6">
    <location>
        <begin position="67"/>
        <end position="85"/>
    </location>
</feature>
<evidence type="ECO:0000256" key="4">
    <source>
        <dbReference type="ARBA" id="ARBA00022989"/>
    </source>
</evidence>
<reference evidence="7 8" key="1">
    <citation type="submission" date="2020-08" db="EMBL/GenBank/DDBJ databases">
        <title>Genomic Encyclopedia of Type Strains, Phase IV (KMG-IV): sequencing the most valuable type-strain genomes for metagenomic binning, comparative biology and taxonomic classification.</title>
        <authorList>
            <person name="Goeker M."/>
        </authorList>
    </citation>
    <scope>NUCLEOTIDE SEQUENCE [LARGE SCALE GENOMIC DNA]</scope>
    <source>
        <strain evidence="7 8">DSM 26723</strain>
    </source>
</reference>